<comment type="caution">
    <text evidence="2">The sequence shown here is derived from an EMBL/GenBank/DDBJ whole genome shotgun (WGS) entry which is preliminary data.</text>
</comment>
<dbReference type="AlphaFoldDB" id="A0A6L9SA32"/>
<organism evidence="2 3">
    <name type="scientific">Phytoactinopolyspora halotolerans</name>
    <dbReference type="NCBI Taxonomy" id="1981512"/>
    <lineage>
        <taxon>Bacteria</taxon>
        <taxon>Bacillati</taxon>
        <taxon>Actinomycetota</taxon>
        <taxon>Actinomycetes</taxon>
        <taxon>Jiangellales</taxon>
        <taxon>Jiangellaceae</taxon>
        <taxon>Phytoactinopolyspora</taxon>
    </lineage>
</organism>
<protein>
    <submittedName>
        <fullName evidence="2">NmrA family NAD(P)-binding protein</fullName>
    </submittedName>
</protein>
<dbReference type="SUPFAM" id="SSF51735">
    <property type="entry name" value="NAD(P)-binding Rossmann-fold domains"/>
    <property type="match status" value="1"/>
</dbReference>
<evidence type="ECO:0000313" key="3">
    <source>
        <dbReference type="Proteomes" id="UP000475214"/>
    </source>
</evidence>
<dbReference type="Pfam" id="PF05368">
    <property type="entry name" value="NmrA"/>
    <property type="match status" value="1"/>
</dbReference>
<name>A0A6L9SA32_9ACTN</name>
<evidence type="ECO:0000259" key="1">
    <source>
        <dbReference type="Pfam" id="PF05368"/>
    </source>
</evidence>
<dbReference type="PANTHER" id="PTHR43162">
    <property type="match status" value="1"/>
</dbReference>
<dbReference type="Proteomes" id="UP000475214">
    <property type="component" value="Unassembled WGS sequence"/>
</dbReference>
<sequence>MPSMDQQLFLIIGASGAQGGAVARGLLRAGHRVRGLTRGRSERGTAALPDGVQPAVGDLADADQLMVAFEGVTHVSVTLPMVFDADVVASYVDNIAEAAAAAGVQRMVFNTGTGVPDTATDVPAFETRRAAAAALQASGVATVVLAPLVYLENLAAPWVAGPVVREGVLRYPLPAGLPVAWLSHDDLAAATVAALTSDGVEGGTVRVGGPDVVTGAELADEIGAVLGRDVTYVEQDVDEFERGLAYAVGADAAAGVASTYRWLATDDGARSCGDWRGDACSALVGKHAGITLTPLHDWVRARPWHGWAEVTV</sequence>
<accession>A0A6L9SA32</accession>
<evidence type="ECO:0000313" key="2">
    <source>
        <dbReference type="EMBL" id="NEE01947.1"/>
    </source>
</evidence>
<dbReference type="EMBL" id="JAAGOA010000012">
    <property type="protein sequence ID" value="NEE01947.1"/>
    <property type="molecule type" value="Genomic_DNA"/>
</dbReference>
<reference evidence="2 3" key="1">
    <citation type="submission" date="2020-02" db="EMBL/GenBank/DDBJ databases">
        <authorList>
            <person name="Li X.-J."/>
            <person name="Han X.-M."/>
        </authorList>
    </citation>
    <scope>NUCLEOTIDE SEQUENCE [LARGE SCALE GENOMIC DNA]</scope>
    <source>
        <strain evidence="2 3">CCTCC AB 2017055</strain>
    </source>
</reference>
<dbReference type="PANTHER" id="PTHR43162:SF1">
    <property type="entry name" value="PRESTALK A DIFFERENTIATION PROTEIN A"/>
    <property type="match status" value="1"/>
</dbReference>
<keyword evidence="3" id="KW-1185">Reference proteome</keyword>
<dbReference type="InterPro" id="IPR036291">
    <property type="entry name" value="NAD(P)-bd_dom_sf"/>
</dbReference>
<dbReference type="InterPro" id="IPR008030">
    <property type="entry name" value="NmrA-like"/>
</dbReference>
<dbReference type="InterPro" id="IPR051604">
    <property type="entry name" value="Ergot_Alk_Oxidoreductase"/>
</dbReference>
<dbReference type="Gene3D" id="3.40.50.720">
    <property type="entry name" value="NAD(P)-binding Rossmann-like Domain"/>
    <property type="match status" value="1"/>
</dbReference>
<proteinExistence type="predicted"/>
<gene>
    <name evidence="2" type="ORF">G1H10_17370</name>
</gene>
<feature type="domain" description="NmrA-like" evidence="1">
    <location>
        <begin position="7"/>
        <end position="242"/>
    </location>
</feature>